<evidence type="ECO:0000259" key="1">
    <source>
        <dbReference type="PROSITE" id="PS50042"/>
    </source>
</evidence>
<dbReference type="Pfam" id="PF00027">
    <property type="entry name" value="cNMP_binding"/>
    <property type="match status" value="1"/>
</dbReference>
<comment type="caution">
    <text evidence="2">The sequence shown here is derived from an EMBL/GenBank/DDBJ whole genome shotgun (WGS) entry which is preliminary data.</text>
</comment>
<dbReference type="EMBL" id="JWZX01002467">
    <property type="protein sequence ID" value="KOO29072.1"/>
    <property type="molecule type" value="Genomic_DNA"/>
</dbReference>
<dbReference type="SUPFAM" id="SSF51206">
    <property type="entry name" value="cAMP-binding domain-like"/>
    <property type="match status" value="2"/>
</dbReference>
<feature type="domain" description="Cyclic nucleotide-binding" evidence="1">
    <location>
        <begin position="187"/>
        <end position="352"/>
    </location>
</feature>
<dbReference type="OrthoDB" id="312042at2759"/>
<dbReference type="Proteomes" id="UP000037460">
    <property type="component" value="Unassembled WGS sequence"/>
</dbReference>
<dbReference type="Gene3D" id="2.60.120.10">
    <property type="entry name" value="Jelly Rolls"/>
    <property type="match status" value="2"/>
</dbReference>
<accession>A0A0M0JS00</accession>
<keyword evidence="2" id="KW-0418">Kinase</keyword>
<organism evidence="2 3">
    <name type="scientific">Chrysochromulina tobinii</name>
    <dbReference type="NCBI Taxonomy" id="1460289"/>
    <lineage>
        <taxon>Eukaryota</taxon>
        <taxon>Haptista</taxon>
        <taxon>Haptophyta</taxon>
        <taxon>Prymnesiophyceae</taxon>
        <taxon>Prymnesiales</taxon>
        <taxon>Chrysochromulinaceae</taxon>
        <taxon>Chrysochromulina</taxon>
    </lineage>
</organism>
<dbReference type="PRINTS" id="PR00103">
    <property type="entry name" value="CAMPKINASE"/>
</dbReference>
<dbReference type="PROSITE" id="PS50042">
    <property type="entry name" value="CNMP_BINDING_3"/>
    <property type="match status" value="2"/>
</dbReference>
<name>A0A0M0JS00_9EUKA</name>
<evidence type="ECO:0000313" key="2">
    <source>
        <dbReference type="EMBL" id="KOO29072.1"/>
    </source>
</evidence>
<dbReference type="AlphaFoldDB" id="A0A0M0JS00"/>
<protein>
    <submittedName>
        <fullName evidence="2">Camp-dependent protein kinase type ii regulatory subunit</fullName>
    </submittedName>
</protein>
<proteinExistence type="predicted"/>
<dbReference type="InterPro" id="IPR018490">
    <property type="entry name" value="cNMP-bd_dom_sf"/>
</dbReference>
<dbReference type="CDD" id="cd00038">
    <property type="entry name" value="CAP_ED"/>
    <property type="match status" value="2"/>
</dbReference>
<evidence type="ECO:0000313" key="3">
    <source>
        <dbReference type="Proteomes" id="UP000037460"/>
    </source>
</evidence>
<dbReference type="PANTHER" id="PTHR23011">
    <property type="entry name" value="CYCLIC NUCLEOTIDE-BINDING DOMAIN CONTAINING PROTEIN"/>
    <property type="match status" value="1"/>
</dbReference>
<dbReference type="InterPro" id="IPR014710">
    <property type="entry name" value="RmlC-like_jellyroll"/>
</dbReference>
<keyword evidence="3" id="KW-1185">Reference proteome</keyword>
<dbReference type="GO" id="GO:0016301">
    <property type="term" value="F:kinase activity"/>
    <property type="evidence" value="ECO:0007669"/>
    <property type="project" value="UniProtKB-KW"/>
</dbReference>
<dbReference type="SMART" id="SM00100">
    <property type="entry name" value="cNMP"/>
    <property type="match status" value="2"/>
</dbReference>
<keyword evidence="2" id="KW-0808">Transferase</keyword>
<gene>
    <name evidence="2" type="ORF">Ctob_009084</name>
</gene>
<dbReference type="InterPro" id="IPR000595">
    <property type="entry name" value="cNMP-bd_dom"/>
</dbReference>
<reference evidence="3" key="1">
    <citation type="journal article" date="2015" name="PLoS Genet.">
        <title>Genome Sequence and Transcriptome Analyses of Chrysochromulina tobin: Metabolic Tools for Enhanced Algal Fitness in the Prominent Order Prymnesiales (Haptophyceae).</title>
        <authorList>
            <person name="Hovde B.T."/>
            <person name="Deodato C.R."/>
            <person name="Hunsperger H.M."/>
            <person name="Ryken S.A."/>
            <person name="Yost W."/>
            <person name="Jha R.K."/>
            <person name="Patterson J."/>
            <person name="Monnat R.J. Jr."/>
            <person name="Barlow S.B."/>
            <person name="Starkenburg S.R."/>
            <person name="Cattolico R.A."/>
        </authorList>
    </citation>
    <scope>NUCLEOTIDE SEQUENCE</scope>
    <source>
        <strain evidence="3">CCMP291</strain>
    </source>
</reference>
<feature type="domain" description="Cyclic nucleotide-binding" evidence="1">
    <location>
        <begin position="56"/>
        <end position="184"/>
    </location>
</feature>
<dbReference type="PANTHER" id="PTHR23011:SF28">
    <property type="entry name" value="CYCLIC NUCLEOTIDE-BINDING DOMAIN CONTAINING PROTEIN"/>
    <property type="match status" value="1"/>
</dbReference>
<sequence>MMPVLQTTAIPSLEEMEELSNVPEDELVQSVLRKGEGMRSREDCLLLQRATARFKFFKSIETEQHFELCRAMTTQRFRSDQHVFEQGDQGSTFYIIYQGGVKVWVNDGKGVSKVNDGGYGTCVATLLEGDSFGELALIGNGTRSGTAITTGPTQLLRVEKDAYDESLLKMHKIQHETRTEFLRDIFLFSDWEDTELTRLAKVLTGKKYEKNTTIIKQGKTTDQMYFIVSGRCRVLKRMSLSNDLQDKLMSVRARASEVGLHQGNVTSSLGSSTSSTTTMMSPRGAVGDEPWLEICELTAGQYFGERALLDGRRNAEHTASVVTITRAEILILSKYDFYRNIDERTQELMREYAGKFYFDEDKIRRTITKQHRWDSYKKDVMREALSPRHSEGGAAGR</sequence>